<dbReference type="EMBL" id="CP063078">
    <property type="protein sequence ID" value="QOQ88132.1"/>
    <property type="molecule type" value="Genomic_DNA"/>
</dbReference>
<dbReference type="OrthoDB" id="9805703at2"/>
<feature type="transmembrane region" description="Helical" evidence="7">
    <location>
        <begin position="7"/>
        <end position="26"/>
    </location>
</feature>
<name>A0A7M1LHS1_9BACT</name>
<feature type="transmembrane region" description="Helical" evidence="7">
    <location>
        <begin position="249"/>
        <end position="266"/>
    </location>
</feature>
<sequence>MYKRRRIYAWGVIVGISTISFFISEIPLLKSLAISPLIIAVIFGSVYGNTAKIGTKILYKTKSIAISTKQILRLGIILYGFRITFSDIAFVGVNGILMAFVMVFSTFFVGFLIGKALGLDTKSTTLISSGSSICGAAAVLATESMTKGGSSRVGVAVTTVVVFGTITMFIYPFVFKIGVLPFSQKEIGFFLGGTLHEVAHAVGAGAAVGGMSEQISIIIKMLRVLMLMPFLILLSFLNKNKEHSIKDSIPYFAIWFIVAVVVGSVMPFRTEIIPYINFLDTFMLTIAMVGLGIGIRKDIFKSAGKKPFILAFGLLLWLILFGGVASKILG</sequence>
<protein>
    <submittedName>
        <fullName evidence="8">Putative sulfate exporter family transporter</fullName>
    </submittedName>
</protein>
<evidence type="ECO:0000313" key="9">
    <source>
        <dbReference type="Proteomes" id="UP000594749"/>
    </source>
</evidence>
<reference evidence="8 9" key="1">
    <citation type="submission" date="2020-10" db="EMBL/GenBank/DDBJ databases">
        <title>Campylobacter and Helicobacter PacBio genomes.</title>
        <authorList>
            <person name="Lane C."/>
        </authorList>
    </citation>
    <scope>NUCLEOTIDE SEQUENCE [LARGE SCALE GENOMIC DNA]</scope>
    <source>
        <strain evidence="8 9">2016D-0077</strain>
    </source>
</reference>
<comment type="similarity">
    <text evidence="2">Belongs to the UPF0324 family.</text>
</comment>
<feature type="transmembrane region" description="Helical" evidence="7">
    <location>
        <begin position="215"/>
        <end position="237"/>
    </location>
</feature>
<feature type="transmembrane region" description="Helical" evidence="7">
    <location>
        <begin position="96"/>
        <end position="117"/>
    </location>
</feature>
<accession>A0A7M1LHS1</accession>
<feature type="transmembrane region" description="Helical" evidence="7">
    <location>
        <begin position="153"/>
        <end position="175"/>
    </location>
</feature>
<feature type="transmembrane region" description="Helical" evidence="7">
    <location>
        <begin position="307"/>
        <end position="329"/>
    </location>
</feature>
<keyword evidence="9" id="KW-1185">Reference proteome</keyword>
<feature type="transmembrane region" description="Helical" evidence="7">
    <location>
        <begin position="71"/>
        <end position="90"/>
    </location>
</feature>
<keyword evidence="3" id="KW-1003">Cell membrane</keyword>
<evidence type="ECO:0000256" key="6">
    <source>
        <dbReference type="ARBA" id="ARBA00023136"/>
    </source>
</evidence>
<feature type="transmembrane region" description="Helical" evidence="7">
    <location>
        <begin position="32"/>
        <end position="50"/>
    </location>
</feature>
<keyword evidence="5 7" id="KW-1133">Transmembrane helix</keyword>
<dbReference type="PANTHER" id="PTHR30106">
    <property type="entry name" value="INNER MEMBRANE PROTEIN YEIH-RELATED"/>
    <property type="match status" value="1"/>
</dbReference>
<dbReference type="InterPro" id="IPR018383">
    <property type="entry name" value="UPF0324_pro"/>
</dbReference>
<evidence type="ECO:0000256" key="1">
    <source>
        <dbReference type="ARBA" id="ARBA00004651"/>
    </source>
</evidence>
<comment type="subcellular location">
    <subcellularLocation>
        <location evidence="1">Cell membrane</location>
        <topology evidence="1">Multi-pass membrane protein</topology>
    </subcellularLocation>
</comment>
<evidence type="ECO:0000256" key="7">
    <source>
        <dbReference type="SAM" id="Phobius"/>
    </source>
</evidence>
<proteinExistence type="inferred from homology"/>
<keyword evidence="6 7" id="KW-0472">Membrane</keyword>
<gene>
    <name evidence="8" type="ORF">IMC76_03235</name>
</gene>
<dbReference type="Pfam" id="PF03601">
    <property type="entry name" value="Cons_hypoth698"/>
    <property type="match status" value="1"/>
</dbReference>
<evidence type="ECO:0000256" key="3">
    <source>
        <dbReference type="ARBA" id="ARBA00022475"/>
    </source>
</evidence>
<evidence type="ECO:0000256" key="2">
    <source>
        <dbReference type="ARBA" id="ARBA00007977"/>
    </source>
</evidence>
<evidence type="ECO:0000313" key="8">
    <source>
        <dbReference type="EMBL" id="QOQ88132.1"/>
    </source>
</evidence>
<keyword evidence="4 7" id="KW-0812">Transmembrane</keyword>
<dbReference type="AlphaFoldDB" id="A0A7M1LHS1"/>
<evidence type="ECO:0000256" key="4">
    <source>
        <dbReference type="ARBA" id="ARBA00022692"/>
    </source>
</evidence>
<dbReference type="GO" id="GO:0005886">
    <property type="term" value="C:plasma membrane"/>
    <property type="evidence" value="ECO:0007669"/>
    <property type="project" value="UniProtKB-SubCell"/>
</dbReference>
<evidence type="ECO:0000256" key="5">
    <source>
        <dbReference type="ARBA" id="ARBA00022989"/>
    </source>
</evidence>
<dbReference type="PANTHER" id="PTHR30106:SF2">
    <property type="entry name" value="UPF0324 INNER MEMBRANE PROTEIN YEIH"/>
    <property type="match status" value="1"/>
</dbReference>
<organism evidence="8 9">
    <name type="scientific">Campylobacter corcagiensis</name>
    <dbReference type="NCBI Taxonomy" id="1448857"/>
    <lineage>
        <taxon>Bacteria</taxon>
        <taxon>Pseudomonadati</taxon>
        <taxon>Campylobacterota</taxon>
        <taxon>Epsilonproteobacteria</taxon>
        <taxon>Campylobacterales</taxon>
        <taxon>Campylobacteraceae</taxon>
        <taxon>Campylobacter</taxon>
    </lineage>
</organism>
<dbReference type="Proteomes" id="UP000594749">
    <property type="component" value="Chromosome"/>
</dbReference>
<feature type="transmembrane region" description="Helical" evidence="7">
    <location>
        <begin position="272"/>
        <end position="295"/>
    </location>
</feature>